<keyword evidence="7" id="KW-1185">Reference proteome</keyword>
<dbReference type="InterPro" id="IPR043137">
    <property type="entry name" value="GGT_ssub_C"/>
</dbReference>
<dbReference type="Gene3D" id="1.10.246.130">
    <property type="match status" value="1"/>
</dbReference>
<evidence type="ECO:0000256" key="1">
    <source>
        <dbReference type="ARBA" id="ARBA00009381"/>
    </source>
</evidence>
<proteinExistence type="inferred from homology"/>
<dbReference type="GO" id="GO:0016787">
    <property type="term" value="F:hydrolase activity"/>
    <property type="evidence" value="ECO:0007669"/>
    <property type="project" value="UniProtKB-KW"/>
</dbReference>
<dbReference type="EMBL" id="SFCC01000020">
    <property type="protein sequence ID" value="RZQ59981.1"/>
    <property type="molecule type" value="Genomic_DNA"/>
</dbReference>
<dbReference type="Gene3D" id="3.60.20.40">
    <property type="match status" value="1"/>
</dbReference>
<sequence>MGTPRRITALLGLLTLAASLLVTGNAAAQEKPPSCRQDTGTRVMAATAHPAASLAACRILLAGGSAIDAAVAAQAVLTVVEPQSSGLGGGSLLTYYDARSKKVRFFDGVAAAGHTTTAGLTVPTEREQAAGVPSFGTADVGYSARGVAVPGTLAVLGLVHRHYGRLGWDRLFGDSISLARQGFPVAPYLASMLRTPMTVTPICRFPGLRALFCDGDAPKPEGAIVRNPELAAVLTEVRDGGARAFYDPHGDIAPAIVRALRAGTFDPTADANGPAVIPSLLTERDFADYRAVERQPVCGPVLRHRLCTAAPPATGGVTLTNLLRMAEAKGITGLRPGTAPYAHLAIEASRIAGTDSHAHVGDPGYDPVPAGLTDPAFARERAGLIRPDRAVHPIEPGTPGGKAENTSQISVVDRWGNALSMTTTINLNFGSRVVARGIVLNNGSTNFSAAGAKVNAMEPGKRPRTSIAPSLVFDRRGALRLVTGAAGGGPIPDYVAQTVLGVLVHGEDPATAVGRPHVSGQAETGDCVHSDLEAGTPIAELLPALKERGHPCARATTLRSGLAAVAVTGSGLRGAADPRRDGVALGG</sequence>
<evidence type="ECO:0000313" key="7">
    <source>
        <dbReference type="Proteomes" id="UP000292003"/>
    </source>
</evidence>
<keyword evidence="3" id="KW-0378">Hydrolase</keyword>
<dbReference type="Pfam" id="PF01019">
    <property type="entry name" value="G_glu_transpept"/>
    <property type="match status" value="1"/>
</dbReference>
<dbReference type="PANTHER" id="PTHR43199">
    <property type="entry name" value="GLUTATHIONE HYDROLASE"/>
    <property type="match status" value="1"/>
</dbReference>
<keyword evidence="2 6" id="KW-0808">Transferase</keyword>
<keyword evidence="4" id="KW-0865">Zymogen</keyword>
<comment type="caution">
    <text evidence="6">The sequence shown here is derived from an EMBL/GenBank/DDBJ whole genome shotgun (WGS) entry which is preliminary data.</text>
</comment>
<comment type="similarity">
    <text evidence="1">Belongs to the gamma-glutamyltransferase family.</text>
</comment>
<evidence type="ECO:0000313" key="6">
    <source>
        <dbReference type="EMBL" id="RZQ59981.1"/>
    </source>
</evidence>
<dbReference type="Proteomes" id="UP000292003">
    <property type="component" value="Unassembled WGS sequence"/>
</dbReference>
<dbReference type="InterPro" id="IPR029055">
    <property type="entry name" value="Ntn_hydrolases_N"/>
</dbReference>
<evidence type="ECO:0000256" key="3">
    <source>
        <dbReference type="ARBA" id="ARBA00022801"/>
    </source>
</evidence>
<name>A0A4Q7IYD0_9PSEU</name>
<gene>
    <name evidence="6" type="ORF">EWH70_31635</name>
</gene>
<dbReference type="InterPro" id="IPR051792">
    <property type="entry name" value="GGT_bact"/>
</dbReference>
<protein>
    <submittedName>
        <fullName evidence="6">Gamma-glutamyltransferase family protein</fullName>
    </submittedName>
</protein>
<dbReference type="AlphaFoldDB" id="A0A4Q7IYD0"/>
<dbReference type="InterPro" id="IPR043138">
    <property type="entry name" value="GGT_lsub"/>
</dbReference>
<dbReference type="RefSeq" id="WP_130479244.1">
    <property type="nucleotide sequence ID" value="NZ_SFCC01000020.1"/>
</dbReference>
<organism evidence="6 7">
    <name type="scientific">Amycolatopsis suaedae</name>
    <dbReference type="NCBI Taxonomy" id="2510978"/>
    <lineage>
        <taxon>Bacteria</taxon>
        <taxon>Bacillati</taxon>
        <taxon>Actinomycetota</taxon>
        <taxon>Actinomycetes</taxon>
        <taxon>Pseudonocardiales</taxon>
        <taxon>Pseudonocardiaceae</taxon>
        <taxon>Amycolatopsis</taxon>
    </lineage>
</organism>
<dbReference type="PRINTS" id="PR01210">
    <property type="entry name" value="GGTRANSPTASE"/>
</dbReference>
<reference evidence="6 7" key="1">
    <citation type="submission" date="2019-02" db="EMBL/GenBank/DDBJ databases">
        <title>Draft genome sequence of Amycolatopsis sp. 8-3EHSu isolated from roots of Suaeda maritima.</title>
        <authorList>
            <person name="Duangmal K."/>
            <person name="Chantavorakit T."/>
        </authorList>
    </citation>
    <scope>NUCLEOTIDE SEQUENCE [LARGE SCALE GENOMIC DNA]</scope>
    <source>
        <strain evidence="6 7">8-3EHSu</strain>
    </source>
</reference>
<dbReference type="GO" id="GO:0016740">
    <property type="term" value="F:transferase activity"/>
    <property type="evidence" value="ECO:0007669"/>
    <property type="project" value="UniProtKB-KW"/>
</dbReference>
<dbReference type="SUPFAM" id="SSF56235">
    <property type="entry name" value="N-terminal nucleophile aminohydrolases (Ntn hydrolases)"/>
    <property type="match status" value="1"/>
</dbReference>
<dbReference type="PANTHER" id="PTHR43199:SF1">
    <property type="entry name" value="GLUTATHIONE HYDROLASE PROENZYME"/>
    <property type="match status" value="1"/>
</dbReference>
<feature type="chain" id="PRO_5020868308" evidence="5">
    <location>
        <begin position="29"/>
        <end position="587"/>
    </location>
</feature>
<dbReference type="OrthoDB" id="9781342at2"/>
<keyword evidence="5" id="KW-0732">Signal</keyword>
<feature type="signal peptide" evidence="5">
    <location>
        <begin position="1"/>
        <end position="28"/>
    </location>
</feature>
<evidence type="ECO:0000256" key="5">
    <source>
        <dbReference type="SAM" id="SignalP"/>
    </source>
</evidence>
<evidence type="ECO:0000256" key="4">
    <source>
        <dbReference type="ARBA" id="ARBA00023145"/>
    </source>
</evidence>
<accession>A0A4Q7IYD0</accession>
<evidence type="ECO:0000256" key="2">
    <source>
        <dbReference type="ARBA" id="ARBA00022679"/>
    </source>
</evidence>